<dbReference type="GO" id="GO:1990281">
    <property type="term" value="C:efflux pump complex"/>
    <property type="evidence" value="ECO:0007669"/>
    <property type="project" value="TreeGrafter"/>
</dbReference>
<comment type="subcellular location">
    <subcellularLocation>
        <location evidence="1">Cell outer membrane</location>
    </subcellularLocation>
</comment>
<dbReference type="HOGENOM" id="CLU_012817_10_0_10"/>
<keyword evidence="5" id="KW-0812">Transmembrane</keyword>
<reference evidence="9 10" key="1">
    <citation type="submission" date="2012-02" db="EMBL/GenBank/DDBJ databases">
        <title>Improved High-Quality Draft genome of Joostella marina DSM 19592.</title>
        <authorList>
            <consortium name="US DOE Joint Genome Institute (JGI-PGF)"/>
            <person name="Lucas S."/>
            <person name="Copeland A."/>
            <person name="Lapidus A."/>
            <person name="Bruce D."/>
            <person name="Goodwin L."/>
            <person name="Pitluck S."/>
            <person name="Peters L."/>
            <person name="Chertkov O."/>
            <person name="Ovchinnikova G."/>
            <person name="Kyrpides N."/>
            <person name="Mavromatis K."/>
            <person name="Detter J.C."/>
            <person name="Han C."/>
            <person name="Land M."/>
            <person name="Hauser L."/>
            <person name="Markowitz V."/>
            <person name="Cheng J.-F."/>
            <person name="Hugenholtz P."/>
            <person name="Woyke T."/>
            <person name="Wu D."/>
            <person name="Tindall B."/>
            <person name="Brambilla E."/>
            <person name="Klenk H.-P."/>
            <person name="Eisen J.A."/>
        </authorList>
    </citation>
    <scope>NUCLEOTIDE SEQUENCE [LARGE SCALE GENOMIC DNA]</scope>
    <source>
        <strain evidence="9 10">DSM 19592</strain>
    </source>
</reference>
<feature type="coiled-coil region" evidence="8">
    <location>
        <begin position="364"/>
        <end position="391"/>
    </location>
</feature>
<gene>
    <name evidence="9" type="ORF">JoomaDRAFT_1065</name>
</gene>
<dbReference type="AlphaFoldDB" id="I3C393"/>
<keyword evidence="4" id="KW-1134">Transmembrane beta strand</keyword>
<organism evidence="9 10">
    <name type="scientific">Galbibacter orientalis DSM 19592</name>
    <dbReference type="NCBI Taxonomy" id="926559"/>
    <lineage>
        <taxon>Bacteria</taxon>
        <taxon>Pseudomonadati</taxon>
        <taxon>Bacteroidota</taxon>
        <taxon>Flavobacteriia</taxon>
        <taxon>Flavobacteriales</taxon>
        <taxon>Flavobacteriaceae</taxon>
        <taxon>Galbibacter</taxon>
    </lineage>
</organism>
<dbReference type="Gene3D" id="1.20.1600.10">
    <property type="entry name" value="Outer membrane efflux proteins (OEP)"/>
    <property type="match status" value="1"/>
</dbReference>
<comment type="similarity">
    <text evidence="2">Belongs to the outer membrane factor (OMF) (TC 1.B.17) family.</text>
</comment>
<dbReference type="GO" id="GO:0015288">
    <property type="term" value="F:porin activity"/>
    <property type="evidence" value="ECO:0007669"/>
    <property type="project" value="TreeGrafter"/>
</dbReference>
<dbReference type="PANTHER" id="PTHR30026:SF20">
    <property type="entry name" value="OUTER MEMBRANE PROTEIN TOLC"/>
    <property type="match status" value="1"/>
</dbReference>
<keyword evidence="7" id="KW-0998">Cell outer membrane</keyword>
<protein>
    <submittedName>
        <fullName evidence="9">Outer membrane protein</fullName>
    </submittedName>
</protein>
<evidence type="ECO:0000256" key="6">
    <source>
        <dbReference type="ARBA" id="ARBA00023136"/>
    </source>
</evidence>
<dbReference type="EMBL" id="JH651379">
    <property type="protein sequence ID" value="EIJ38086.1"/>
    <property type="molecule type" value="Genomic_DNA"/>
</dbReference>
<dbReference type="InterPro" id="IPR003423">
    <property type="entry name" value="OMP_efflux"/>
</dbReference>
<keyword evidence="6" id="KW-0472">Membrane</keyword>
<evidence type="ECO:0000256" key="7">
    <source>
        <dbReference type="ARBA" id="ARBA00023237"/>
    </source>
</evidence>
<dbReference type="SUPFAM" id="SSF56954">
    <property type="entry name" value="Outer membrane efflux proteins (OEP)"/>
    <property type="match status" value="1"/>
</dbReference>
<dbReference type="GO" id="GO:0009279">
    <property type="term" value="C:cell outer membrane"/>
    <property type="evidence" value="ECO:0007669"/>
    <property type="project" value="UniProtKB-SubCell"/>
</dbReference>
<keyword evidence="10" id="KW-1185">Reference proteome</keyword>
<proteinExistence type="inferred from homology"/>
<name>I3C393_9FLAO</name>
<dbReference type="PANTHER" id="PTHR30026">
    <property type="entry name" value="OUTER MEMBRANE PROTEIN TOLC"/>
    <property type="match status" value="1"/>
</dbReference>
<accession>I3C393</accession>
<dbReference type="eggNOG" id="COG1538">
    <property type="taxonomic scope" value="Bacteria"/>
</dbReference>
<evidence type="ECO:0000313" key="10">
    <source>
        <dbReference type="Proteomes" id="UP000004690"/>
    </source>
</evidence>
<dbReference type="Proteomes" id="UP000004690">
    <property type="component" value="Unassembled WGS sequence"/>
</dbReference>
<evidence type="ECO:0000256" key="5">
    <source>
        <dbReference type="ARBA" id="ARBA00022692"/>
    </source>
</evidence>
<sequence>MRKLTIIAILLISSLGFSQERNYSFSMEEAVNFALDSSYTAINSRREIAKSIKKKWETTAAGLPQIDGVVDYQNQLKQPVTLIPGEIAGGAPGSFVPVVFGTKQNMSLTGTLTQLIFDGSYLVGLKAAKVFVDYNENTNEKTLLEVRKGVINAYGSVLLTQESVAIFEKNLATLKDNLKETQAMYDNGFAEEEDVEQLQITTSQIQNQLSNSERMESIAKQMLNLALGIPVDAEVNLEDSLETLTTESIALALTETEFNFENNVDYRIAQNLTEQRELELKLEKSKALPSINGFVNYGTSAFDNEFVFFDSETSWFQSSVLGVSMNIPIFSSLQRSARTQQAKIALEQSKTDFVQATQQINLDLERAKSNYKFAIENYQTAESNLKLAERIESKNLIKHREGITTSFDLRQAQTQLYTAQQEYINSMLDVIDTKATLETVLNTPQLSNRDYSEKN</sequence>
<evidence type="ECO:0000256" key="8">
    <source>
        <dbReference type="SAM" id="Coils"/>
    </source>
</evidence>
<evidence type="ECO:0000256" key="3">
    <source>
        <dbReference type="ARBA" id="ARBA00022448"/>
    </source>
</evidence>
<keyword evidence="3" id="KW-0813">Transport</keyword>
<dbReference type="InterPro" id="IPR051906">
    <property type="entry name" value="TolC-like"/>
</dbReference>
<evidence type="ECO:0000256" key="2">
    <source>
        <dbReference type="ARBA" id="ARBA00007613"/>
    </source>
</evidence>
<keyword evidence="8" id="KW-0175">Coiled coil</keyword>
<evidence type="ECO:0000256" key="4">
    <source>
        <dbReference type="ARBA" id="ARBA00022452"/>
    </source>
</evidence>
<evidence type="ECO:0000313" key="9">
    <source>
        <dbReference type="EMBL" id="EIJ38086.1"/>
    </source>
</evidence>
<dbReference type="GO" id="GO:0015562">
    <property type="term" value="F:efflux transmembrane transporter activity"/>
    <property type="evidence" value="ECO:0007669"/>
    <property type="project" value="InterPro"/>
</dbReference>
<dbReference type="Pfam" id="PF02321">
    <property type="entry name" value="OEP"/>
    <property type="match status" value="2"/>
</dbReference>
<evidence type="ECO:0000256" key="1">
    <source>
        <dbReference type="ARBA" id="ARBA00004442"/>
    </source>
</evidence>
<dbReference type="STRING" id="926559.JoomaDRAFT_1065"/>